<dbReference type="AlphaFoldDB" id="A0A023UEK0"/>
<organism evidence="2">
    <name type="scientific">Klebsiella pneumoniae subsp. pneumoniae</name>
    <dbReference type="NCBI Taxonomy" id="72407"/>
    <lineage>
        <taxon>Bacteria</taxon>
        <taxon>Pseudomonadati</taxon>
        <taxon>Pseudomonadota</taxon>
        <taxon>Gammaproteobacteria</taxon>
        <taxon>Enterobacterales</taxon>
        <taxon>Enterobacteriaceae</taxon>
        <taxon>Klebsiella/Raoultella group</taxon>
        <taxon>Klebsiella</taxon>
        <taxon>Klebsiella pneumoniae complex</taxon>
    </lineage>
</organism>
<evidence type="ECO:0000256" key="1">
    <source>
        <dbReference type="SAM" id="Phobius"/>
    </source>
</evidence>
<name>A0A023UEK0_KLEPN</name>
<dbReference type="InterPro" id="IPR059230">
    <property type="entry name" value="StbC"/>
</dbReference>
<feature type="transmembrane region" description="Helical" evidence="1">
    <location>
        <begin position="98"/>
        <end position="121"/>
    </location>
</feature>
<dbReference type="RefSeq" id="WP_000414913.1">
    <property type="nucleotide sequence ID" value="NC_025186.1"/>
</dbReference>
<sequence length="122" mass="13447">MEKQPDKFEVLMDWFLGDAKEITASQKEMTEILSALSEKLAKDTESLGETADSLKRTLVENQRSISLAISDDAKAREEFLTKFRRAQASRAETLTRQILFITAGCTIVGAAVGAAIAIILLR</sequence>
<keyword evidence="2" id="KW-0614">Plasmid</keyword>
<keyword evidence="1" id="KW-1133">Transmembrane helix</keyword>
<dbReference type="EMBL" id="KF977034">
    <property type="protein sequence ID" value="AHX99996.1"/>
    <property type="molecule type" value="Genomic_DNA"/>
</dbReference>
<proteinExistence type="predicted"/>
<reference evidence="2" key="1">
    <citation type="submission" date="2013-12" db="EMBL/GenBank/DDBJ databases">
        <title>A novel Tn3-like transposon harbouring blaVIM-1 in Klebsiella pneumoniae spp. pneumoniae isolated from river water.</title>
        <authorList>
            <person name="Zurfluh K."/>
            <person name="Power K.A."/>
            <person name="Klumpp J."/>
            <person name="Fanning S."/>
            <person name="Stephan R."/>
        </authorList>
    </citation>
    <scope>NUCLEOTIDE SEQUENCE</scope>
    <source>
        <strain evidence="2">OW16C2</strain>
        <plasmid evidence="2">pOW16C2</plasmid>
    </source>
</reference>
<accession>A0A023UEK0</accession>
<dbReference type="NCBIfam" id="NF041291">
    <property type="entry name" value="StbC"/>
    <property type="match status" value="1"/>
</dbReference>
<geneLocation type="plasmid" evidence="2">
    <name>pOW16C2</name>
</geneLocation>
<keyword evidence="1" id="KW-0812">Transmembrane</keyword>
<evidence type="ECO:0000313" key="2">
    <source>
        <dbReference type="EMBL" id="AHX99996.1"/>
    </source>
</evidence>
<dbReference type="KEGG" id="kpv:KPNIH29_26690"/>
<keyword evidence="1" id="KW-0472">Membrane</keyword>
<dbReference type="GeneID" id="99708544"/>
<protein>
    <submittedName>
        <fullName evidence="2">StbC</fullName>
    </submittedName>
</protein>
<dbReference type="PATRIC" id="fig|72407.77.peg.5297"/>